<dbReference type="WBParaSite" id="MBELARI_LOCUS20424">
    <property type="protein sequence ID" value="MBELARI_LOCUS20424"/>
    <property type="gene ID" value="MBELARI_LOCUS20424"/>
</dbReference>
<keyword evidence="1" id="KW-0472">Membrane</keyword>
<keyword evidence="2" id="KW-1185">Reference proteome</keyword>
<proteinExistence type="predicted"/>
<dbReference type="AlphaFoldDB" id="A0AAF3F1M5"/>
<accession>A0AAF3F1M5</accession>
<dbReference type="Pfam" id="PF03314">
    <property type="entry name" value="DUF273"/>
    <property type="match status" value="1"/>
</dbReference>
<organism evidence="2 3">
    <name type="scientific">Mesorhabditis belari</name>
    <dbReference type="NCBI Taxonomy" id="2138241"/>
    <lineage>
        <taxon>Eukaryota</taxon>
        <taxon>Metazoa</taxon>
        <taxon>Ecdysozoa</taxon>
        <taxon>Nematoda</taxon>
        <taxon>Chromadorea</taxon>
        <taxon>Rhabditida</taxon>
        <taxon>Rhabditina</taxon>
        <taxon>Rhabditomorpha</taxon>
        <taxon>Rhabditoidea</taxon>
        <taxon>Rhabditidae</taxon>
        <taxon>Mesorhabditinae</taxon>
        <taxon>Mesorhabditis</taxon>
    </lineage>
</organism>
<dbReference type="Proteomes" id="UP000887575">
    <property type="component" value="Unassembled WGS sequence"/>
</dbReference>
<dbReference type="Gene3D" id="3.90.550.10">
    <property type="entry name" value="Spore Coat Polysaccharide Biosynthesis Protein SpsA, Chain A"/>
    <property type="match status" value="1"/>
</dbReference>
<protein>
    <submittedName>
        <fullName evidence="3">Uncharacterized protein</fullName>
    </submittedName>
</protein>
<feature type="transmembrane region" description="Helical" evidence="1">
    <location>
        <begin position="20"/>
        <end position="39"/>
    </location>
</feature>
<evidence type="ECO:0000256" key="1">
    <source>
        <dbReference type="SAM" id="Phobius"/>
    </source>
</evidence>
<reference evidence="3" key="1">
    <citation type="submission" date="2024-02" db="UniProtKB">
        <authorList>
            <consortium name="WormBaseParasite"/>
        </authorList>
    </citation>
    <scope>IDENTIFICATION</scope>
</reference>
<dbReference type="InterPro" id="IPR029044">
    <property type="entry name" value="Nucleotide-diphossugar_trans"/>
</dbReference>
<dbReference type="SUPFAM" id="SSF53448">
    <property type="entry name" value="Nucleotide-diphospho-sugar transferases"/>
    <property type="match status" value="1"/>
</dbReference>
<keyword evidence="1" id="KW-0812">Transmembrane</keyword>
<dbReference type="PANTHER" id="PTHR31562:SF9">
    <property type="entry name" value="GLYCOSYLTRANSFERASE FAMILY 8 PROTEIN"/>
    <property type="match status" value="1"/>
</dbReference>
<evidence type="ECO:0000313" key="2">
    <source>
        <dbReference type="Proteomes" id="UP000887575"/>
    </source>
</evidence>
<evidence type="ECO:0000313" key="3">
    <source>
        <dbReference type="WBParaSite" id="MBELARI_LOCUS20424"/>
    </source>
</evidence>
<dbReference type="PANTHER" id="PTHR31562">
    <property type="entry name" value="PROTEIN CBG18972"/>
    <property type="match status" value="1"/>
</dbReference>
<keyword evidence="1" id="KW-1133">Transmembrane helix</keyword>
<dbReference type="InterPro" id="IPR004988">
    <property type="entry name" value="DUF273"/>
</dbReference>
<sequence length="413" mass="49419">MIAFRLGSARFRQSMTARHVLCVIYAIITILLLILWFLFLEDIQDLSSFAPTYGQAKEMSYEHSDEYLRQQGKPPTEKPYSDFGQRFMNNQNKTIDKRLNILMLIVVQKGTDLKTYSNALGSMKCYAQKQGYHFKVIEDAEYPMCQQKDFMFRRHCVVLQFLPNYDYIVFLDGDMAVVNPKRRFEEYIDPTADITFYERIDNWEFAAGSYLAKNCEWTKEFLKLFADYEQQIPKSFHGTDNGALHIFIAELMYPDLHEDLKTCWSVYRQSKNYDTLFTYEACVRNVMGFRRKIENIKIMEKGTSWVRDIWLTDSRWCLEKDFMLHALQQQRRIGFQEKILDRANMGARHLYYYDPFEKNVDWTKCEKEDFKWPLDERLIVPASTITEIIEKIKREREKKRWKFSGYVEKFIKA</sequence>
<name>A0AAF3F1M5_9BILA</name>